<comment type="caution">
    <text evidence="2">The sequence shown here is derived from an EMBL/GenBank/DDBJ whole genome shotgun (WGS) entry which is preliminary data.</text>
</comment>
<organism evidence="2 3">
    <name type="scientific">Naegleria lovaniensis</name>
    <name type="common">Amoeba</name>
    <dbReference type="NCBI Taxonomy" id="51637"/>
    <lineage>
        <taxon>Eukaryota</taxon>
        <taxon>Discoba</taxon>
        <taxon>Heterolobosea</taxon>
        <taxon>Tetramitia</taxon>
        <taxon>Eutetramitia</taxon>
        <taxon>Vahlkampfiidae</taxon>
        <taxon>Naegleria</taxon>
    </lineage>
</organism>
<sequence>MNSSYEPQQPPPHHSDQHHVVHSPSEMIETNSLMIGTPLSPLSIHSQSLPHHEPPLLISESMDVNNNPPFLTSTSTPHSWIGSPSQNSSVIGFLEKFNHLLHHGDDIWSEAAMTNADSFCMTQISTPNSIPNRKKNELIASHHLINDGSDPTLWENSSVMTTTTSQTDANSSIHVMVSNSSIPNDSLVDHYSKNSVLLEPLDLLKLGNSEIWKIFEFLIGDVQRAKSEMNSQFYWNIIHQHLHGHESEHDALLALFNVVPPKESVLSLRYLCEMNKRTGKIFSVNVTRQDGAFFEFWKLVYVHFEKILCVFRSLIFTNMTLAMGRISWYEREQLANMQRLIVAHEMGTAQPLKVGETLEQFDDQVELIDPPDDEFFSSEHLQNEFLQKFKRLELTPLNEQFILQHHEDGMFNLAIFKMLQLSLKMFRDFDLDFKDLALPNNFRNSHVRFEMDIFNERTRKLGFCMDYNSSYQFEVESEDEQDELIKNLSKFVILDLRDVTNFSKYLDFTLPSEIQFLNFCSSIPYNYDLGNVKFSNVKYLRINIEGSHHECDVGEENLVADYGHEPVFIEDTTSMFLTEMLSTKRFPNLIHLVLRGAQSLSFLEEESESGVLSQLWFLELLINDDHNGFYGSSQCVETLRKVTSRMPHLKQLVLNVNLDVRRSSGIDYEKLKDIYRIGNGRFTVSVGRASIARFCKYAFANVYQKTIH</sequence>
<name>A0AA88H134_NAELO</name>
<protein>
    <submittedName>
        <fullName evidence="2">Uncharacterized protein</fullName>
    </submittedName>
</protein>
<accession>A0AA88H134</accession>
<dbReference type="AlphaFoldDB" id="A0AA88H134"/>
<gene>
    <name evidence="2" type="ORF">C9374_009487</name>
</gene>
<proteinExistence type="predicted"/>
<dbReference type="GeneID" id="68101941"/>
<reference evidence="2 3" key="1">
    <citation type="journal article" date="2018" name="BMC Genomics">
        <title>The genome of Naegleria lovaniensis, the basis for a comparative approach to unravel pathogenicity factors of the human pathogenic amoeba N. fowleri.</title>
        <authorList>
            <person name="Liechti N."/>
            <person name="Schurch N."/>
            <person name="Bruggmann R."/>
            <person name="Wittwer M."/>
        </authorList>
    </citation>
    <scope>NUCLEOTIDE SEQUENCE [LARGE SCALE GENOMIC DNA]</scope>
    <source>
        <strain evidence="2 3">ATCC 30569</strain>
    </source>
</reference>
<evidence type="ECO:0000313" key="2">
    <source>
        <dbReference type="EMBL" id="KAG2392910.1"/>
    </source>
</evidence>
<evidence type="ECO:0000256" key="1">
    <source>
        <dbReference type="SAM" id="MobiDB-lite"/>
    </source>
</evidence>
<feature type="region of interest" description="Disordered" evidence="1">
    <location>
        <begin position="1"/>
        <end position="21"/>
    </location>
</feature>
<dbReference type="EMBL" id="PYSW02000003">
    <property type="protein sequence ID" value="KAG2392910.1"/>
    <property type="molecule type" value="Genomic_DNA"/>
</dbReference>
<dbReference type="RefSeq" id="XP_044554804.1">
    <property type="nucleotide sequence ID" value="XM_044699679.1"/>
</dbReference>
<dbReference type="Proteomes" id="UP000816034">
    <property type="component" value="Unassembled WGS sequence"/>
</dbReference>
<keyword evidence="3" id="KW-1185">Reference proteome</keyword>
<evidence type="ECO:0000313" key="3">
    <source>
        <dbReference type="Proteomes" id="UP000816034"/>
    </source>
</evidence>